<organism evidence="1 2">
    <name type="scientific">Pseudomonas phage vB_PaeS_PAO1_Ab18</name>
    <dbReference type="NCBI Taxonomy" id="1548905"/>
    <lineage>
        <taxon>Viruses</taxon>
        <taxon>Duplodnaviria</taxon>
        <taxon>Heunggongvirae</taxon>
        <taxon>Uroviricota</taxon>
        <taxon>Caudoviricetes</taxon>
        <taxon>Mesyanzhinovviridae</taxon>
        <taxon>Bradleyvirinae</taxon>
        <taxon>Abidjanvirus</taxon>
        <taxon>Abidjanvirus Ab18</taxon>
        <taxon>Pseudomonas virus Ab18</taxon>
    </lineage>
</organism>
<dbReference type="Proteomes" id="UP000030226">
    <property type="component" value="Segment"/>
</dbReference>
<sequence length="120" mass="13392">MNKAKKGRVFVVQKTMRWDAQKGELVPKFDLTPAERHGQIEYLLSPTASPFRPDALMGELHDKLSTITEDDCLLLVGNPVLIGMAVAIAADYTDGNVRVLQWSGKHGEYIPIDIRNLFAQ</sequence>
<evidence type="ECO:0000313" key="1">
    <source>
        <dbReference type="EMBL" id="CEF89641.1"/>
    </source>
</evidence>
<dbReference type="KEGG" id="vg:23679987"/>
<keyword evidence="2" id="KW-1185">Reference proteome</keyword>
<dbReference type="EMBL" id="LN610577">
    <property type="protein sequence ID" value="CEF89641.1"/>
    <property type="molecule type" value="Genomic_DNA"/>
</dbReference>
<dbReference type="Pfam" id="PF23992">
    <property type="entry name" value="Pam3_gp32"/>
    <property type="match status" value="1"/>
</dbReference>
<name>A0A0A1IV41_9CAUD</name>
<protein>
    <submittedName>
        <fullName evidence="1">Uncharacterized protein</fullName>
    </submittedName>
</protein>
<dbReference type="InterPro" id="IPR057116">
    <property type="entry name" value="Pam3_gp32"/>
</dbReference>
<gene>
    <name evidence="1" type="primary">ORF02</name>
</gene>
<dbReference type="RefSeq" id="YP_009125105.1">
    <property type="nucleotide sequence ID" value="NC_026594.1"/>
</dbReference>
<accession>A0A0A1IV41</accession>
<proteinExistence type="predicted"/>
<evidence type="ECO:0000313" key="2">
    <source>
        <dbReference type="Proteomes" id="UP000030226"/>
    </source>
</evidence>
<dbReference type="GeneID" id="23679987"/>
<dbReference type="OrthoDB" id="14542at10239"/>
<reference evidence="1 2" key="1">
    <citation type="journal article" date="2015" name="PLoS ONE">
        <title>Investigation of a Large Collection of Pseudomonas aeruginosa Bacteriophages Collected from a Single Environmental Source in Abidjan, Cote d'Ivoire.</title>
        <authorList>
            <person name="Essoh C."/>
            <person name="Latino L."/>
            <person name="Midoux C."/>
            <person name="Blouin Y."/>
            <person name="Loukou G."/>
            <person name="Nguetta S.P."/>
            <person name="Lathro S."/>
            <person name="Cablanmian A."/>
            <person name="Kouassi A.K."/>
            <person name="Vergnaud G."/>
            <person name="Pourcel C."/>
        </authorList>
    </citation>
    <scope>NUCLEOTIDE SEQUENCE [LARGE SCALE GENOMIC DNA]</scope>
    <source>
        <strain evidence="1">Ab18</strain>
    </source>
</reference>